<dbReference type="EMBL" id="CCKQ01012826">
    <property type="protein sequence ID" value="CDW84467.1"/>
    <property type="molecule type" value="Genomic_DNA"/>
</dbReference>
<evidence type="ECO:0000313" key="3">
    <source>
        <dbReference type="Proteomes" id="UP000039865"/>
    </source>
</evidence>
<keyword evidence="3" id="KW-1185">Reference proteome</keyword>
<dbReference type="Proteomes" id="UP000039865">
    <property type="component" value="Unassembled WGS sequence"/>
</dbReference>
<reference evidence="2 3" key="1">
    <citation type="submission" date="2014-06" db="EMBL/GenBank/DDBJ databases">
        <authorList>
            <person name="Swart Estienne"/>
        </authorList>
    </citation>
    <scope>NUCLEOTIDE SEQUENCE [LARGE SCALE GENOMIC DNA]</scope>
    <source>
        <strain evidence="2 3">130c</strain>
    </source>
</reference>
<feature type="chain" id="PRO_5001729618" evidence="1">
    <location>
        <begin position="22"/>
        <end position="206"/>
    </location>
</feature>
<proteinExistence type="predicted"/>
<protein>
    <submittedName>
        <fullName evidence="2">Uncharacterized protein</fullName>
    </submittedName>
</protein>
<keyword evidence="1" id="KW-0732">Signal</keyword>
<feature type="signal peptide" evidence="1">
    <location>
        <begin position="1"/>
        <end position="21"/>
    </location>
</feature>
<evidence type="ECO:0000313" key="2">
    <source>
        <dbReference type="EMBL" id="CDW84467.1"/>
    </source>
</evidence>
<organism evidence="2 3">
    <name type="scientific">Stylonychia lemnae</name>
    <name type="common">Ciliate</name>
    <dbReference type="NCBI Taxonomy" id="5949"/>
    <lineage>
        <taxon>Eukaryota</taxon>
        <taxon>Sar</taxon>
        <taxon>Alveolata</taxon>
        <taxon>Ciliophora</taxon>
        <taxon>Intramacronucleata</taxon>
        <taxon>Spirotrichea</taxon>
        <taxon>Stichotrichia</taxon>
        <taxon>Sporadotrichida</taxon>
        <taxon>Oxytrichidae</taxon>
        <taxon>Stylonychinae</taxon>
        <taxon>Stylonychia</taxon>
    </lineage>
</organism>
<accession>A0A078ATG4</accession>
<evidence type="ECO:0000256" key="1">
    <source>
        <dbReference type="SAM" id="SignalP"/>
    </source>
</evidence>
<sequence>MKKILSIISIASLALVQHSNALYGKIQNISIIKLESNLIDCRKQLFKDYCWNANTFVPVQGVQSIQSSPSAGIDRYNPINVQQLRLQDELQLEKTGFKPQYIQKKIKTILSDEVDPLFKNSQQHSMGKVFMRGGPLNYVDMLELQVQKPQLLNYWKKNHQSMIQQSPLVYDPLFGTFSSYEDYNLKVQESENSHNKRFLYPLDYPF</sequence>
<name>A0A078ATG4_STYLE</name>
<dbReference type="InParanoid" id="A0A078ATG4"/>
<gene>
    <name evidence="2" type="primary">Contig16349.g17417</name>
    <name evidence="2" type="ORF">STYLEM_13530</name>
</gene>
<dbReference type="AlphaFoldDB" id="A0A078ATG4"/>